<evidence type="ECO:0000313" key="2">
    <source>
        <dbReference type="EMBL" id="RXZ64526.1"/>
    </source>
</evidence>
<organism evidence="2 3">
    <name type="scientific">Pelagerythrobacter rhizovicinus</name>
    <dbReference type="NCBI Taxonomy" id="2268576"/>
    <lineage>
        <taxon>Bacteria</taxon>
        <taxon>Pseudomonadati</taxon>
        <taxon>Pseudomonadota</taxon>
        <taxon>Alphaproteobacteria</taxon>
        <taxon>Sphingomonadales</taxon>
        <taxon>Erythrobacteraceae</taxon>
        <taxon>Pelagerythrobacter</taxon>
    </lineage>
</organism>
<gene>
    <name evidence="2" type="ORF">ETX26_11595</name>
</gene>
<feature type="chain" id="PRO_5020410101" evidence="1">
    <location>
        <begin position="20"/>
        <end position="134"/>
    </location>
</feature>
<keyword evidence="1" id="KW-0732">Signal</keyword>
<keyword evidence="3" id="KW-1185">Reference proteome</keyword>
<dbReference type="OrthoDB" id="5956991at2"/>
<comment type="caution">
    <text evidence="2">The sequence shown here is derived from an EMBL/GenBank/DDBJ whole genome shotgun (WGS) entry which is preliminary data.</text>
</comment>
<accession>A0A4V1QW10</accession>
<reference evidence="2 3" key="1">
    <citation type="submission" date="2019-01" db="EMBL/GenBank/DDBJ databases">
        <title>Altererythrobacter rhizovicinus sp. nov., isolated from the rhizosphere soil of Haloxylon ammodendron.</title>
        <authorList>
            <person name="Li H.-P."/>
            <person name="Gou J.-Y."/>
            <person name="Yao D."/>
            <person name="Han Q.-Q."/>
            <person name="Shao K.-Z."/>
            <person name="Zhao Q."/>
            <person name="Zhang J.-L."/>
        </authorList>
    </citation>
    <scope>NUCLEOTIDE SEQUENCE [LARGE SCALE GENOMIC DNA]</scope>
    <source>
        <strain evidence="2 3">AY-3R</strain>
    </source>
</reference>
<evidence type="ECO:0000313" key="3">
    <source>
        <dbReference type="Proteomes" id="UP000293623"/>
    </source>
</evidence>
<dbReference type="EMBL" id="SDPV01000002">
    <property type="protein sequence ID" value="RXZ64526.1"/>
    <property type="molecule type" value="Genomic_DNA"/>
</dbReference>
<dbReference type="RefSeq" id="WP_129524833.1">
    <property type="nucleotide sequence ID" value="NZ_SDPV01000002.1"/>
</dbReference>
<evidence type="ECO:0000256" key="1">
    <source>
        <dbReference type="SAM" id="SignalP"/>
    </source>
</evidence>
<dbReference type="AlphaFoldDB" id="A0A4V1QW10"/>
<protein>
    <submittedName>
        <fullName evidence="2">Uncharacterized protein</fullName>
    </submittedName>
</protein>
<dbReference type="Proteomes" id="UP000293623">
    <property type="component" value="Unassembled WGS sequence"/>
</dbReference>
<feature type="signal peptide" evidence="1">
    <location>
        <begin position="1"/>
        <end position="19"/>
    </location>
</feature>
<name>A0A4V1QW10_9SPHN</name>
<sequence>MKTATLTLIGAIAAGALFAAPAAAEEAPSKGQAELAKLLEGRVAGEPQNCVQSFPNTHMRVIDGTAIVIERGSTVYVNIPQHPESLDDDDALKIRRTGSQLCRSDIVTTFDRTGGFYTGNIFLGDFVPYKKVEG</sequence>
<proteinExistence type="predicted"/>